<dbReference type="InterPro" id="IPR019587">
    <property type="entry name" value="Polyketide_cyclase/dehydratase"/>
</dbReference>
<dbReference type="AlphaFoldDB" id="A0AAP8MDQ4"/>
<name>A0AAP8MDQ4_9GAMM</name>
<dbReference type="Pfam" id="PF10604">
    <property type="entry name" value="Polyketide_cyc2"/>
    <property type="match status" value="1"/>
</dbReference>
<reference evidence="1 2" key="1">
    <citation type="submission" date="2018-01" db="EMBL/GenBank/DDBJ databases">
        <title>The draft genome sequence of Halioglobus japonicus S1-36.</title>
        <authorList>
            <person name="Du Z.-J."/>
            <person name="Shi M.-J."/>
        </authorList>
    </citation>
    <scope>NUCLEOTIDE SEQUENCE [LARGE SCALE GENOMIC DNA]</scope>
    <source>
        <strain evidence="1 2">S1-36</strain>
    </source>
</reference>
<keyword evidence="2" id="KW-1185">Reference proteome</keyword>
<comment type="caution">
    <text evidence="1">The sequence shown here is derived from an EMBL/GenBank/DDBJ whole genome shotgun (WGS) entry which is preliminary data.</text>
</comment>
<sequence>MLIWRRRRMQPDAPLQQALVTTVIDVPLSAAWARLEDFSAAHYYVPRLTATEIVSAQSSGLGAHRRVYSGKTYLEETIIEWNEGSGFVIRLHKGSKPMPPFRDARFVYALSEEGPEQTRVNLALQFLMPLGGVGRWLGANLIKSPMEKQLVQVAAGMKHYYETGELATDADRKRLAGTVSTAPADD</sequence>
<dbReference type="EMBL" id="PKUR01000003">
    <property type="protein sequence ID" value="PLW85917.1"/>
    <property type="molecule type" value="Genomic_DNA"/>
</dbReference>
<dbReference type="Proteomes" id="UP000235162">
    <property type="component" value="Unassembled WGS sequence"/>
</dbReference>
<evidence type="ECO:0000313" key="1">
    <source>
        <dbReference type="EMBL" id="PLW85917.1"/>
    </source>
</evidence>
<organism evidence="1 2">
    <name type="scientific">Halioglobus japonicus</name>
    <dbReference type="NCBI Taxonomy" id="930805"/>
    <lineage>
        <taxon>Bacteria</taxon>
        <taxon>Pseudomonadati</taxon>
        <taxon>Pseudomonadota</taxon>
        <taxon>Gammaproteobacteria</taxon>
        <taxon>Cellvibrionales</taxon>
        <taxon>Halieaceae</taxon>
        <taxon>Halioglobus</taxon>
    </lineage>
</organism>
<proteinExistence type="predicted"/>
<accession>A0AAP8MDQ4</accession>
<dbReference type="InterPro" id="IPR023393">
    <property type="entry name" value="START-like_dom_sf"/>
</dbReference>
<dbReference type="Gene3D" id="3.30.530.20">
    <property type="match status" value="1"/>
</dbReference>
<gene>
    <name evidence="1" type="ORF">C0029_15135</name>
</gene>
<dbReference type="SUPFAM" id="SSF55961">
    <property type="entry name" value="Bet v1-like"/>
    <property type="match status" value="1"/>
</dbReference>
<evidence type="ECO:0000313" key="2">
    <source>
        <dbReference type="Proteomes" id="UP000235162"/>
    </source>
</evidence>
<protein>
    <submittedName>
        <fullName evidence="1">SRPBCC family protein</fullName>
    </submittedName>
</protein>